<comment type="caution">
    <text evidence="1">The sequence shown here is derived from an EMBL/GenBank/DDBJ whole genome shotgun (WGS) entry which is preliminary data.</text>
</comment>
<reference evidence="1" key="1">
    <citation type="submission" date="2009-08" db="EMBL/GenBank/DDBJ databases">
        <authorList>
            <person name="Weinstock G."/>
            <person name="Sodergren E."/>
            <person name="Clifton S."/>
            <person name="Fulton L."/>
            <person name="Fulton B."/>
            <person name="Courtney L."/>
            <person name="Fronick C."/>
            <person name="Harrison M."/>
            <person name="Strong C."/>
            <person name="Farmer C."/>
            <person name="Delahaunty K."/>
            <person name="Markovic C."/>
            <person name="Hall O."/>
            <person name="Minx P."/>
            <person name="Tomlinson C."/>
            <person name="Mitreva M."/>
            <person name="Nelson J."/>
            <person name="Hou S."/>
            <person name="Wollam A."/>
            <person name="Pepin K.H."/>
            <person name="Johnson M."/>
            <person name="Bhonagiri V."/>
            <person name="Nash W.E."/>
            <person name="Warren W."/>
            <person name="Chinwalla A."/>
            <person name="Mardis E.R."/>
            <person name="Wilson R.K."/>
        </authorList>
    </citation>
    <scope>NUCLEOTIDE SEQUENCE [LARGE SCALE GENOMIC DNA]</scope>
    <source>
        <strain evidence="1">A2-165</strain>
    </source>
</reference>
<protein>
    <submittedName>
        <fullName evidence="1">Uncharacterized protein</fullName>
    </submittedName>
</protein>
<organism evidence="1 2">
    <name type="scientific">Faecalibacterium duncaniae (strain DSM 17677 / JCM 31915 / A2-165)</name>
    <name type="common">Faecalibacterium prausnitzii</name>
    <dbReference type="NCBI Taxonomy" id="411483"/>
    <lineage>
        <taxon>Bacteria</taxon>
        <taxon>Bacillati</taxon>
        <taxon>Bacillota</taxon>
        <taxon>Clostridia</taxon>
        <taxon>Eubacteriales</taxon>
        <taxon>Oscillospiraceae</taxon>
        <taxon>Faecalibacterium</taxon>
    </lineage>
</organism>
<name>C7H7K9_FAED2</name>
<dbReference type="STRING" id="411483.FAEPRAA2165_02293"/>
<keyword evidence="2" id="KW-1185">Reference proteome</keyword>
<feature type="non-terminal residue" evidence="1">
    <location>
        <position position="49"/>
    </location>
</feature>
<proteinExistence type="predicted"/>
<sequence>MEEIKMRSEKEVYDIVLNFAKQTNAFAWLLWKDLEQIQIFRLMIFRILI</sequence>
<dbReference type="AlphaFoldDB" id="C7H7K9"/>
<evidence type="ECO:0000313" key="2">
    <source>
        <dbReference type="Proteomes" id="UP000004619"/>
    </source>
</evidence>
<dbReference type="Proteomes" id="UP000004619">
    <property type="component" value="Unassembled WGS sequence"/>
</dbReference>
<dbReference type="HOGENOM" id="CLU_3146196_0_0_9"/>
<evidence type="ECO:0000313" key="1">
    <source>
        <dbReference type="EMBL" id="EEU96152.1"/>
    </source>
</evidence>
<gene>
    <name evidence="1" type="ORF">FAEPRAA2165_02293</name>
</gene>
<dbReference type="EMBL" id="ACOP02000060">
    <property type="protein sequence ID" value="EEU96152.1"/>
    <property type="molecule type" value="Genomic_DNA"/>
</dbReference>
<accession>C7H7K9</accession>